<dbReference type="Gene3D" id="1.10.357.10">
    <property type="entry name" value="Tetracycline Repressor, domain 2"/>
    <property type="match status" value="1"/>
</dbReference>
<evidence type="ECO:0000256" key="3">
    <source>
        <dbReference type="ARBA" id="ARBA00023163"/>
    </source>
</evidence>
<feature type="DNA-binding region" description="H-T-H motif" evidence="4">
    <location>
        <begin position="41"/>
        <end position="60"/>
    </location>
</feature>
<name>A0ABU2WKY8_9GAMM</name>
<evidence type="ECO:0000256" key="2">
    <source>
        <dbReference type="ARBA" id="ARBA00023125"/>
    </source>
</evidence>
<evidence type="ECO:0000313" key="6">
    <source>
        <dbReference type="EMBL" id="MDT0498544.1"/>
    </source>
</evidence>
<dbReference type="SUPFAM" id="SSF46689">
    <property type="entry name" value="Homeodomain-like"/>
    <property type="match status" value="1"/>
</dbReference>
<feature type="domain" description="HTH tetR-type" evidence="5">
    <location>
        <begin position="17"/>
        <end position="78"/>
    </location>
</feature>
<evidence type="ECO:0000313" key="7">
    <source>
        <dbReference type="Proteomes" id="UP001254608"/>
    </source>
</evidence>
<evidence type="ECO:0000256" key="1">
    <source>
        <dbReference type="ARBA" id="ARBA00023015"/>
    </source>
</evidence>
<gene>
    <name evidence="6" type="primary">fabR</name>
    <name evidence="6" type="ORF">RM530_14425</name>
</gene>
<proteinExistence type="predicted"/>
<evidence type="ECO:0000259" key="5">
    <source>
        <dbReference type="PROSITE" id="PS50977"/>
    </source>
</evidence>
<reference evidence="6 7" key="1">
    <citation type="submission" date="2023-09" db="EMBL/GenBank/DDBJ databases">
        <authorList>
            <person name="Rey-Velasco X."/>
        </authorList>
    </citation>
    <scope>NUCLEOTIDE SEQUENCE [LARGE SCALE GENOMIC DNA]</scope>
    <source>
        <strain evidence="6 7">W345</strain>
    </source>
</reference>
<organism evidence="6 7">
    <name type="scientific">Banduia mediterranea</name>
    <dbReference type="NCBI Taxonomy" id="3075609"/>
    <lineage>
        <taxon>Bacteria</taxon>
        <taxon>Pseudomonadati</taxon>
        <taxon>Pseudomonadota</taxon>
        <taxon>Gammaproteobacteria</taxon>
        <taxon>Nevskiales</taxon>
        <taxon>Algiphilaceae</taxon>
        <taxon>Banduia</taxon>
    </lineage>
</organism>
<protein>
    <submittedName>
        <fullName evidence="6">HTH-type transcriptional repressor FabR</fullName>
    </submittedName>
</protein>
<dbReference type="PANTHER" id="PTHR47752:SF1">
    <property type="entry name" value="HTH-TYPE TRANSCRIPTIONAL REPRESSOR FABR"/>
    <property type="match status" value="1"/>
</dbReference>
<dbReference type="RefSeq" id="WP_311365956.1">
    <property type="nucleotide sequence ID" value="NZ_JAVRIC010000023.1"/>
</dbReference>
<sequence>MRRTRHGDSGSRVERKQRTRAALLDAALRLMAQGRSFTSLGLREITREAGVVPTSFYRHFTDLDELGLALVEEGGLTLRRLLREARRADLPAKDMIRRSVETYRDYVDGHRLQFLFIAGERSGGSLAIRAAIRSEIDHFTHEIAQDLRGLGLFADLSSDSLRLICSLVVTTMLTAAVDFLDLPPEQARRESELIDNFVQQIRLIFLGAAHWRDA</sequence>
<dbReference type="Pfam" id="PF00440">
    <property type="entry name" value="TetR_N"/>
    <property type="match status" value="1"/>
</dbReference>
<dbReference type="Pfam" id="PF21943">
    <property type="entry name" value="TetR_C_46"/>
    <property type="match status" value="1"/>
</dbReference>
<keyword evidence="7" id="KW-1185">Reference proteome</keyword>
<dbReference type="InterPro" id="IPR001647">
    <property type="entry name" value="HTH_TetR"/>
</dbReference>
<dbReference type="PROSITE" id="PS50977">
    <property type="entry name" value="HTH_TETR_2"/>
    <property type="match status" value="1"/>
</dbReference>
<dbReference type="Proteomes" id="UP001254608">
    <property type="component" value="Unassembled WGS sequence"/>
</dbReference>
<dbReference type="PANTHER" id="PTHR47752">
    <property type="entry name" value="HTH-TYPE TRANSCRIPTIONAL REPRESSOR FABR"/>
    <property type="match status" value="1"/>
</dbReference>
<keyword evidence="2 4" id="KW-0238">DNA-binding</keyword>
<keyword evidence="3" id="KW-0804">Transcription</keyword>
<comment type="caution">
    <text evidence="6">The sequence shown here is derived from an EMBL/GenBank/DDBJ whole genome shotgun (WGS) entry which is preliminary data.</text>
</comment>
<evidence type="ECO:0000256" key="4">
    <source>
        <dbReference type="PROSITE-ProRule" id="PRU00335"/>
    </source>
</evidence>
<keyword evidence="1" id="KW-0805">Transcription regulation</keyword>
<dbReference type="InterPro" id="IPR050692">
    <property type="entry name" value="HTH_transcr_repressor_FabR"/>
</dbReference>
<dbReference type="NCBIfam" id="NF008402">
    <property type="entry name" value="PRK11202.1"/>
    <property type="match status" value="1"/>
</dbReference>
<dbReference type="InterPro" id="IPR009057">
    <property type="entry name" value="Homeodomain-like_sf"/>
</dbReference>
<dbReference type="EMBL" id="JAVRIC010000023">
    <property type="protein sequence ID" value="MDT0498544.1"/>
    <property type="molecule type" value="Genomic_DNA"/>
</dbReference>
<dbReference type="Gene3D" id="1.10.10.60">
    <property type="entry name" value="Homeodomain-like"/>
    <property type="match status" value="1"/>
</dbReference>
<accession>A0ABU2WKY8</accession>
<dbReference type="InterPro" id="IPR054129">
    <property type="entry name" value="DesT_TetR_C"/>
</dbReference>